<feature type="domain" description="AB hydrolase-1" evidence="1">
    <location>
        <begin position="26"/>
        <end position="128"/>
    </location>
</feature>
<dbReference type="InterPro" id="IPR000073">
    <property type="entry name" value="AB_hydrolase_1"/>
</dbReference>
<name>A0ABQ3H595_9NEIS</name>
<dbReference type="PRINTS" id="PR00111">
    <property type="entry name" value="ABHYDROLASE"/>
</dbReference>
<reference evidence="3" key="1">
    <citation type="journal article" date="2019" name="Int. J. Syst. Evol. Microbiol.">
        <title>The Global Catalogue of Microorganisms (GCM) 10K type strain sequencing project: providing services to taxonomists for standard genome sequencing and annotation.</title>
        <authorList>
            <consortium name="The Broad Institute Genomics Platform"/>
            <consortium name="The Broad Institute Genome Sequencing Center for Infectious Disease"/>
            <person name="Wu L."/>
            <person name="Ma J."/>
        </authorList>
    </citation>
    <scope>NUCLEOTIDE SEQUENCE [LARGE SCALE GENOMIC DNA]</scope>
    <source>
        <strain evidence="3">KCTC 23701</strain>
    </source>
</reference>
<dbReference type="RefSeq" id="WP_189462041.1">
    <property type="nucleotide sequence ID" value="NZ_BMYO01000010.1"/>
</dbReference>
<dbReference type="SUPFAM" id="SSF53474">
    <property type="entry name" value="alpha/beta-Hydrolases"/>
    <property type="match status" value="1"/>
</dbReference>
<gene>
    <name evidence="2" type="ORF">GCM10007350_33180</name>
</gene>
<dbReference type="InterPro" id="IPR029058">
    <property type="entry name" value="AB_hydrolase_fold"/>
</dbReference>
<evidence type="ECO:0000259" key="1">
    <source>
        <dbReference type="Pfam" id="PF00561"/>
    </source>
</evidence>
<protein>
    <submittedName>
        <fullName evidence="2">3-oxoadipate enol-lactonase</fullName>
    </submittedName>
</protein>
<keyword evidence="3" id="KW-1185">Reference proteome</keyword>
<evidence type="ECO:0000313" key="3">
    <source>
        <dbReference type="Proteomes" id="UP000604737"/>
    </source>
</evidence>
<dbReference type="Gene3D" id="3.40.50.1820">
    <property type="entry name" value="alpha/beta hydrolase"/>
    <property type="match status" value="1"/>
</dbReference>
<sequence>MENRLFFTTGDGCRIAYRLDGPADKPVLMLSNSIATALEMWDMQIASLANHFRVLRYDMRGHGQSAAPAGAYSLDRLGRDVVELLDALDIRRVDFCGLSLGGMVGQWLGIHAADRIRRLILCNTSPYLETADRFDAMIRGLADTDDMSDMAGMFIGNWFPPAMRETPNAVVDGFRNMVLATSPQGLAGNFAAVRDMDLRRTVALVDRPTLVIAGQYDTVTLASHGEEIAATIPGAELVILPAVHMTNVELPDAFLATLTGFLQPSG</sequence>
<dbReference type="Pfam" id="PF00561">
    <property type="entry name" value="Abhydrolase_1"/>
    <property type="match status" value="1"/>
</dbReference>
<accession>A0ABQ3H595</accession>
<dbReference type="PANTHER" id="PTHR43433">
    <property type="entry name" value="HYDROLASE, ALPHA/BETA FOLD FAMILY PROTEIN"/>
    <property type="match status" value="1"/>
</dbReference>
<dbReference type="Proteomes" id="UP000604737">
    <property type="component" value="Unassembled WGS sequence"/>
</dbReference>
<dbReference type="EMBL" id="BMYO01000010">
    <property type="protein sequence ID" value="GHD68284.1"/>
    <property type="molecule type" value="Genomic_DNA"/>
</dbReference>
<dbReference type="PANTHER" id="PTHR43433:SF5">
    <property type="entry name" value="AB HYDROLASE-1 DOMAIN-CONTAINING PROTEIN"/>
    <property type="match status" value="1"/>
</dbReference>
<organism evidence="2 3">
    <name type="scientific">Jeongeupia chitinilytica</name>
    <dbReference type="NCBI Taxonomy" id="1041641"/>
    <lineage>
        <taxon>Bacteria</taxon>
        <taxon>Pseudomonadati</taxon>
        <taxon>Pseudomonadota</taxon>
        <taxon>Betaproteobacteria</taxon>
        <taxon>Neisseriales</taxon>
        <taxon>Chitinibacteraceae</taxon>
        <taxon>Jeongeupia</taxon>
    </lineage>
</organism>
<dbReference type="InterPro" id="IPR050471">
    <property type="entry name" value="AB_hydrolase"/>
</dbReference>
<evidence type="ECO:0000313" key="2">
    <source>
        <dbReference type="EMBL" id="GHD68284.1"/>
    </source>
</evidence>
<comment type="caution">
    <text evidence="2">The sequence shown here is derived from an EMBL/GenBank/DDBJ whole genome shotgun (WGS) entry which is preliminary data.</text>
</comment>
<proteinExistence type="predicted"/>